<evidence type="ECO:0000256" key="6">
    <source>
        <dbReference type="ARBA" id="ARBA00023186"/>
    </source>
</evidence>
<name>A0A7U0N2F8_SERPR</name>
<dbReference type="Pfam" id="PF02753">
    <property type="entry name" value="PapD_C"/>
    <property type="match status" value="1"/>
</dbReference>
<evidence type="ECO:0000256" key="5">
    <source>
        <dbReference type="ARBA" id="ARBA00022764"/>
    </source>
</evidence>
<dbReference type="FunFam" id="2.60.40.10:FF:000458">
    <property type="entry name" value="Molecular chaperone FimC"/>
    <property type="match status" value="1"/>
</dbReference>
<accession>A0A7U0N2F8</accession>
<evidence type="ECO:0000256" key="7">
    <source>
        <dbReference type="RuleBase" id="RU003918"/>
    </source>
</evidence>
<dbReference type="InterPro" id="IPR018046">
    <property type="entry name" value="Pili_assmbl_chaperone_CS"/>
</dbReference>
<dbReference type="InterPro" id="IPR008962">
    <property type="entry name" value="PapD-like_sf"/>
</dbReference>
<feature type="domain" description="Pili assembly chaperone C-terminal" evidence="10">
    <location>
        <begin position="177"/>
        <end position="237"/>
    </location>
</feature>
<evidence type="ECO:0000313" key="12">
    <source>
        <dbReference type="Proteomes" id="UP000596176"/>
    </source>
</evidence>
<keyword evidence="5" id="KW-0574">Periplasm</keyword>
<dbReference type="EMBL" id="CP068391">
    <property type="protein sequence ID" value="QQX51315.1"/>
    <property type="molecule type" value="Genomic_DNA"/>
</dbReference>
<dbReference type="InterPro" id="IPR016147">
    <property type="entry name" value="Pili_assmbl_chaperone_N"/>
</dbReference>
<dbReference type="AlphaFoldDB" id="A0A7U0N2F8"/>
<feature type="domain" description="Pili assembly chaperone N-terminal" evidence="9">
    <location>
        <begin position="36"/>
        <end position="153"/>
    </location>
</feature>
<evidence type="ECO:0000313" key="11">
    <source>
        <dbReference type="EMBL" id="QQX51315.1"/>
    </source>
</evidence>
<evidence type="ECO:0000256" key="3">
    <source>
        <dbReference type="ARBA" id="ARBA00022558"/>
    </source>
</evidence>
<gene>
    <name evidence="11" type="ORF">JKX24_13845</name>
</gene>
<dbReference type="InterPro" id="IPR016148">
    <property type="entry name" value="Pili_assmbl_chaperone_C"/>
</dbReference>
<keyword evidence="4 8" id="KW-0732">Signal</keyword>
<dbReference type="GO" id="GO:0071555">
    <property type="term" value="P:cell wall organization"/>
    <property type="evidence" value="ECO:0007669"/>
    <property type="project" value="InterPro"/>
</dbReference>
<evidence type="ECO:0000259" key="10">
    <source>
        <dbReference type="Pfam" id="PF02753"/>
    </source>
</evidence>
<dbReference type="PANTHER" id="PTHR30251:SF6">
    <property type="entry name" value="FIMBRIAL CHAPERONE YFCS-RELATED"/>
    <property type="match status" value="1"/>
</dbReference>
<dbReference type="InterPro" id="IPR036316">
    <property type="entry name" value="Pili_assmbl_chap_C_dom_sf"/>
</dbReference>
<comment type="similarity">
    <text evidence="2 7">Belongs to the periplasmic pilus chaperone family.</text>
</comment>
<dbReference type="Proteomes" id="UP000596176">
    <property type="component" value="Chromosome"/>
</dbReference>
<evidence type="ECO:0000256" key="1">
    <source>
        <dbReference type="ARBA" id="ARBA00004418"/>
    </source>
</evidence>
<keyword evidence="3" id="KW-1029">Fimbrium biogenesis</keyword>
<organism evidence="11 12">
    <name type="scientific">Serratia proteamaculans</name>
    <dbReference type="NCBI Taxonomy" id="28151"/>
    <lineage>
        <taxon>Bacteria</taxon>
        <taxon>Pseudomonadati</taxon>
        <taxon>Pseudomonadota</taxon>
        <taxon>Gammaproteobacteria</taxon>
        <taxon>Enterobacterales</taxon>
        <taxon>Yersiniaceae</taxon>
        <taxon>Serratia</taxon>
    </lineage>
</organism>
<feature type="chain" id="PRO_5030657239" evidence="8">
    <location>
        <begin position="35"/>
        <end position="256"/>
    </location>
</feature>
<proteinExistence type="inferred from homology"/>
<dbReference type="SUPFAM" id="SSF49584">
    <property type="entry name" value="Periplasmic chaperone C-domain"/>
    <property type="match status" value="1"/>
</dbReference>
<dbReference type="PANTHER" id="PTHR30251">
    <property type="entry name" value="PILUS ASSEMBLY CHAPERONE"/>
    <property type="match status" value="1"/>
</dbReference>
<reference evidence="11 12" key="1">
    <citation type="submission" date="2021-01" db="EMBL/GenBank/DDBJ databases">
        <title>Chromosome sequence of Serratia proteamaculans strain 94 rif-r, isolated from spoiled beef.</title>
        <authorList>
            <person name="Zaytseva Y.V."/>
            <person name="Iablokov S.N."/>
            <person name="Klyukina A."/>
        </authorList>
    </citation>
    <scope>NUCLEOTIDE SEQUENCE [LARGE SCALE GENOMIC DNA]</scope>
    <source>
        <strain evidence="11 12">94 rif-r</strain>
    </source>
</reference>
<evidence type="ECO:0000256" key="4">
    <source>
        <dbReference type="ARBA" id="ARBA00022729"/>
    </source>
</evidence>
<evidence type="ECO:0000256" key="8">
    <source>
        <dbReference type="SAM" id="SignalP"/>
    </source>
</evidence>
<evidence type="ECO:0000259" key="9">
    <source>
        <dbReference type="Pfam" id="PF00345"/>
    </source>
</evidence>
<sequence>MMNQMMTKQKISLLSTFATVAVLSAGTVVMPADAAIALDRTRVIFDGDLKTMSLNISNQNKQLPYLAQGWIEDEQGNKIQSPFTVLPPVQRLEPGKPSQVKIQALPAARQLPQDRETLYYFNLREIPPRSDKPNTLQIALQTRIKMFYRPGSIAPQKNQAPWQEKLTLTRQGDKYAVNNPTPYYVTIVEANARKDGKGIAAFEPMMVAPKASASLNLSTAALGDSPVLTYINDYGGRPQLTFRCTGSTCQVVPAKK</sequence>
<evidence type="ECO:0000256" key="2">
    <source>
        <dbReference type="ARBA" id="ARBA00007399"/>
    </source>
</evidence>
<protein>
    <submittedName>
        <fullName evidence="11">Fimbria/pilus periplasmic chaperone</fullName>
    </submittedName>
</protein>
<dbReference type="SUPFAM" id="SSF49354">
    <property type="entry name" value="PapD-like"/>
    <property type="match status" value="1"/>
</dbReference>
<dbReference type="PRINTS" id="PR00969">
    <property type="entry name" value="CHAPERONPILI"/>
</dbReference>
<dbReference type="InterPro" id="IPR013783">
    <property type="entry name" value="Ig-like_fold"/>
</dbReference>
<dbReference type="InterPro" id="IPR050643">
    <property type="entry name" value="Periplasmic_pilus_chap"/>
</dbReference>
<dbReference type="InterPro" id="IPR001829">
    <property type="entry name" value="Pili_assmbl_chaperone_bac"/>
</dbReference>
<dbReference type="Gene3D" id="2.60.40.10">
    <property type="entry name" value="Immunoglobulins"/>
    <property type="match status" value="2"/>
</dbReference>
<dbReference type="GO" id="GO:0030288">
    <property type="term" value="C:outer membrane-bounded periplasmic space"/>
    <property type="evidence" value="ECO:0007669"/>
    <property type="project" value="InterPro"/>
</dbReference>
<dbReference type="PROSITE" id="PS00635">
    <property type="entry name" value="PILI_CHAPERONE"/>
    <property type="match status" value="1"/>
</dbReference>
<comment type="subcellular location">
    <subcellularLocation>
        <location evidence="1 7">Periplasm</location>
    </subcellularLocation>
</comment>
<keyword evidence="6 7" id="KW-0143">Chaperone</keyword>
<dbReference type="Pfam" id="PF00345">
    <property type="entry name" value="PapD_N"/>
    <property type="match status" value="1"/>
</dbReference>
<feature type="signal peptide" evidence="8">
    <location>
        <begin position="1"/>
        <end position="34"/>
    </location>
</feature>